<keyword evidence="3 5" id="KW-1133">Transmembrane helix</keyword>
<feature type="transmembrane region" description="Helical" evidence="5">
    <location>
        <begin position="124"/>
        <end position="148"/>
    </location>
</feature>
<keyword evidence="8" id="KW-1185">Reference proteome</keyword>
<dbReference type="Pfam" id="PF13664">
    <property type="entry name" value="DUF4149"/>
    <property type="match status" value="1"/>
</dbReference>
<feature type="transmembrane region" description="Helical" evidence="5">
    <location>
        <begin position="82"/>
        <end position="104"/>
    </location>
</feature>
<evidence type="ECO:0000313" key="8">
    <source>
        <dbReference type="Proteomes" id="UP000020218"/>
    </source>
</evidence>
<gene>
    <name evidence="7" type="ORF">AW08_01583</name>
</gene>
<dbReference type="PATRIC" id="fig|1454001.3.peg.1663"/>
<evidence type="ECO:0000256" key="1">
    <source>
        <dbReference type="ARBA" id="ARBA00004370"/>
    </source>
</evidence>
<feature type="transmembrane region" description="Helical" evidence="5">
    <location>
        <begin position="52"/>
        <end position="70"/>
    </location>
</feature>
<dbReference type="EMBL" id="JFAX01000007">
    <property type="protein sequence ID" value="EXI67978.1"/>
    <property type="molecule type" value="Genomic_DNA"/>
</dbReference>
<keyword evidence="2 5" id="KW-0812">Transmembrane</keyword>
<evidence type="ECO:0000259" key="6">
    <source>
        <dbReference type="Pfam" id="PF13664"/>
    </source>
</evidence>
<accession>A0A011ME12</accession>
<sequence length="154" mass="16985">MRRTAEILHGVALTLWVGGLWSIGYLVAPTLFHALGNDRQLAGQLAGRLFELIGWVGLACAAYLLAFVLVRLRGAAWRRWDFWLLLLMLLLTVVGLFGIQPLLAQLKADALPREVMASVLRDRFAAWHGVSSILYLLQSLLGLLLVAATARGVR</sequence>
<dbReference type="InterPro" id="IPR025423">
    <property type="entry name" value="TMEM205-like"/>
</dbReference>
<comment type="subcellular location">
    <subcellularLocation>
        <location evidence="1">Membrane</location>
    </subcellularLocation>
</comment>
<evidence type="ECO:0000256" key="4">
    <source>
        <dbReference type="ARBA" id="ARBA00023136"/>
    </source>
</evidence>
<protein>
    <recommendedName>
        <fullName evidence="6">TMEM205-like domain-containing protein</fullName>
    </recommendedName>
</protein>
<feature type="domain" description="TMEM205-like" evidence="6">
    <location>
        <begin position="12"/>
        <end position="109"/>
    </location>
</feature>
<evidence type="ECO:0000313" key="7">
    <source>
        <dbReference type="EMBL" id="EXI67978.1"/>
    </source>
</evidence>
<dbReference type="STRING" id="1454001.AW08_01583"/>
<feature type="transmembrane region" description="Helical" evidence="5">
    <location>
        <begin position="7"/>
        <end position="32"/>
    </location>
</feature>
<name>A0A011ME12_9PROT</name>
<evidence type="ECO:0000256" key="2">
    <source>
        <dbReference type="ARBA" id="ARBA00022692"/>
    </source>
</evidence>
<dbReference type="GO" id="GO:0016020">
    <property type="term" value="C:membrane"/>
    <property type="evidence" value="ECO:0007669"/>
    <property type="project" value="UniProtKB-SubCell"/>
</dbReference>
<proteinExistence type="predicted"/>
<evidence type="ECO:0000256" key="3">
    <source>
        <dbReference type="ARBA" id="ARBA00022989"/>
    </source>
</evidence>
<comment type="caution">
    <text evidence="7">The sequence shown here is derived from an EMBL/GenBank/DDBJ whole genome shotgun (WGS) entry which is preliminary data.</text>
</comment>
<evidence type="ECO:0000256" key="5">
    <source>
        <dbReference type="SAM" id="Phobius"/>
    </source>
</evidence>
<organism evidence="7 8">
    <name type="scientific">Candidatus Accumulibacter adjunctus</name>
    <dbReference type="NCBI Taxonomy" id="1454001"/>
    <lineage>
        <taxon>Bacteria</taxon>
        <taxon>Pseudomonadati</taxon>
        <taxon>Pseudomonadota</taxon>
        <taxon>Betaproteobacteria</taxon>
        <taxon>Candidatus Accumulibacter</taxon>
    </lineage>
</organism>
<dbReference type="Proteomes" id="UP000020218">
    <property type="component" value="Unassembled WGS sequence"/>
</dbReference>
<dbReference type="AlphaFoldDB" id="A0A011ME12"/>
<keyword evidence="4 5" id="KW-0472">Membrane</keyword>
<reference evidence="7" key="1">
    <citation type="submission" date="2014-02" db="EMBL/GenBank/DDBJ databases">
        <title>Expanding our view of genomic diversity in Candidatus Accumulibacter clades.</title>
        <authorList>
            <person name="Skennerton C.T."/>
            <person name="Barr J.J."/>
            <person name="Slater F.R."/>
            <person name="Bond P.L."/>
            <person name="Tyson G.W."/>
        </authorList>
    </citation>
    <scope>NUCLEOTIDE SEQUENCE [LARGE SCALE GENOMIC DNA]</scope>
</reference>